<proteinExistence type="predicted"/>
<dbReference type="Proteomes" id="UP001209107">
    <property type="component" value="Unassembled WGS sequence"/>
</dbReference>
<organism evidence="3 4">
    <name type="scientific">Kaistella yananensis</name>
    <dbReference type="NCBI Taxonomy" id="2989820"/>
    <lineage>
        <taxon>Bacteria</taxon>
        <taxon>Pseudomonadati</taxon>
        <taxon>Bacteroidota</taxon>
        <taxon>Flavobacteriia</taxon>
        <taxon>Flavobacteriales</taxon>
        <taxon>Weeksellaceae</taxon>
        <taxon>Chryseobacterium group</taxon>
        <taxon>Kaistella</taxon>
    </lineage>
</organism>
<keyword evidence="4" id="KW-1185">Reference proteome</keyword>
<keyword evidence="1 2" id="KW-0732">Signal</keyword>
<protein>
    <submittedName>
        <fullName evidence="3">T9SS type A sorting domain-containing protein</fullName>
    </submittedName>
</protein>
<gene>
    <name evidence="3" type="ORF">OK344_03435</name>
</gene>
<feature type="chain" id="PRO_5046271107" evidence="2">
    <location>
        <begin position="22"/>
        <end position="248"/>
    </location>
</feature>
<dbReference type="NCBIfam" id="TIGR04183">
    <property type="entry name" value="Por_Secre_tail"/>
    <property type="match status" value="1"/>
</dbReference>
<dbReference type="EMBL" id="JAPCHZ010000001">
    <property type="protein sequence ID" value="MCW4451254.1"/>
    <property type="molecule type" value="Genomic_DNA"/>
</dbReference>
<comment type="caution">
    <text evidence="3">The sequence shown here is derived from an EMBL/GenBank/DDBJ whole genome shotgun (WGS) entry which is preliminary data.</text>
</comment>
<sequence>MKKFYSLFAVAALSVSAYSQVATTVLSEDFASITTGNNTTTGGSSSGWNGNENFPNVVKAYQAGGVVKLGTGSAIGSLTSKELDLSTDANAVKVTFDVKGWTTVEGNIKVTVSGQDSQTVTYSATLADAFETVSLTFGKGLANSTVTIETTAKRAFIDNVKIEVIDNSMAVVDANASKAKLVKNTVVDSNIIFAAKADVKVINANGQVVKTASVNENTTLAVASLAKGMYIVTGTVNGQAVSQKIIKK</sequence>
<reference evidence="3 4" key="1">
    <citation type="submission" date="2022-10" db="EMBL/GenBank/DDBJ databases">
        <title>Kaistella sp. BT-6-1-3.</title>
        <authorList>
            <person name="Ai J."/>
            <person name="Deng Z."/>
        </authorList>
    </citation>
    <scope>NUCLEOTIDE SEQUENCE [LARGE SCALE GENOMIC DNA]</scope>
    <source>
        <strain evidence="3 4">BT6-1-3</strain>
    </source>
</reference>
<evidence type="ECO:0000313" key="3">
    <source>
        <dbReference type="EMBL" id="MCW4451254.1"/>
    </source>
</evidence>
<feature type="signal peptide" evidence="2">
    <location>
        <begin position="1"/>
        <end position="21"/>
    </location>
</feature>
<evidence type="ECO:0000313" key="4">
    <source>
        <dbReference type="Proteomes" id="UP001209107"/>
    </source>
</evidence>
<evidence type="ECO:0000256" key="1">
    <source>
        <dbReference type="ARBA" id="ARBA00022729"/>
    </source>
</evidence>
<accession>A0ABT3JKH9</accession>
<dbReference type="InterPro" id="IPR026444">
    <property type="entry name" value="Secre_tail"/>
</dbReference>
<name>A0ABT3JKH9_9FLAO</name>
<dbReference type="RefSeq" id="WP_265143456.1">
    <property type="nucleotide sequence ID" value="NZ_JAPCHZ010000001.1"/>
</dbReference>
<evidence type="ECO:0000256" key="2">
    <source>
        <dbReference type="SAM" id="SignalP"/>
    </source>
</evidence>